<evidence type="ECO:0000313" key="8">
    <source>
        <dbReference type="EMBL" id="CAD7082955.1"/>
    </source>
</evidence>
<dbReference type="InterPro" id="IPR016040">
    <property type="entry name" value="NAD(P)-bd_dom"/>
</dbReference>
<evidence type="ECO:0000256" key="6">
    <source>
        <dbReference type="ARBA" id="ARBA00031085"/>
    </source>
</evidence>
<gene>
    <name evidence="8" type="ORF">HERILL_LOCUS5951</name>
</gene>
<evidence type="ECO:0000259" key="7">
    <source>
        <dbReference type="Pfam" id="PF16363"/>
    </source>
</evidence>
<dbReference type="PANTHER" id="PTHR43715">
    <property type="entry name" value="GDP-MANNOSE 4,6-DEHYDRATASE"/>
    <property type="match status" value="1"/>
</dbReference>
<dbReference type="FunCoup" id="A0A7R8ULB2">
    <property type="interactions" value="512"/>
</dbReference>
<dbReference type="OMA" id="HWQTVNY"/>
<evidence type="ECO:0000256" key="1">
    <source>
        <dbReference type="ARBA" id="ARBA00001937"/>
    </source>
</evidence>
<evidence type="ECO:0000256" key="3">
    <source>
        <dbReference type="ARBA" id="ARBA00009263"/>
    </source>
</evidence>
<dbReference type="GO" id="GO:0042351">
    <property type="term" value="P:'de novo' GDP-L-fucose biosynthetic process"/>
    <property type="evidence" value="ECO:0007669"/>
    <property type="project" value="UniProtKB-UniPathway"/>
</dbReference>
<dbReference type="EC" id="4.2.1.47" evidence="4"/>
<dbReference type="InterPro" id="IPR036291">
    <property type="entry name" value="NAD(P)-bd_dom_sf"/>
</dbReference>
<organism evidence="8 9">
    <name type="scientific">Hermetia illucens</name>
    <name type="common">Black soldier fly</name>
    <dbReference type="NCBI Taxonomy" id="343691"/>
    <lineage>
        <taxon>Eukaryota</taxon>
        <taxon>Metazoa</taxon>
        <taxon>Ecdysozoa</taxon>
        <taxon>Arthropoda</taxon>
        <taxon>Hexapoda</taxon>
        <taxon>Insecta</taxon>
        <taxon>Pterygota</taxon>
        <taxon>Neoptera</taxon>
        <taxon>Endopterygota</taxon>
        <taxon>Diptera</taxon>
        <taxon>Brachycera</taxon>
        <taxon>Stratiomyomorpha</taxon>
        <taxon>Stratiomyidae</taxon>
        <taxon>Hermetiinae</taxon>
        <taxon>Hermetia</taxon>
    </lineage>
</organism>
<proteinExistence type="inferred from homology"/>
<evidence type="ECO:0000256" key="2">
    <source>
        <dbReference type="ARBA" id="ARBA00004912"/>
    </source>
</evidence>
<dbReference type="PANTHER" id="PTHR43715:SF1">
    <property type="entry name" value="GDP-MANNOSE 4,6 DEHYDRATASE"/>
    <property type="match status" value="1"/>
</dbReference>
<dbReference type="Gene3D" id="3.90.25.10">
    <property type="entry name" value="UDP-galactose 4-epimerase, domain 1"/>
    <property type="match status" value="1"/>
</dbReference>
<dbReference type="CDD" id="cd05260">
    <property type="entry name" value="GDP_MD_SDR_e"/>
    <property type="match status" value="1"/>
</dbReference>
<dbReference type="InterPro" id="IPR006368">
    <property type="entry name" value="GDP_Man_deHydtase"/>
</dbReference>
<dbReference type="Pfam" id="PF16363">
    <property type="entry name" value="GDP_Man_Dehyd"/>
    <property type="match status" value="1"/>
</dbReference>
<sequence length="371" mass="42181">MASAASSSTEIPPKHHADGRKVALITGITGQDGSYLCELLLSKDYEVHGIIRRSSSFSTSRIHHLYADPKSHKEGKMKLHYGDMTDSSSLVKIITLVRPSEIYNLAAQSHVKISFDLSEYTAEVDAVGTLRLLDAIRTCGLEKQVRFYQASTSELYGKVVETPQNEKTPFYPRSPYACAKMYGFWICINYREAYNMFACNGILFNHESPRRGENFVTRKITRSVAKIELGQLECFELGNLSSKRDWGHAKDYVEAMWLMLQQDKPEDFVIATGETHSVREFVEASFKYVGRSIEWRGEGINEIGVETVDGKEIVRVRVNPKYFRPTEVDFLLGDATKAKTELNWKPKISFEELVRDMMEADLKLMRSNPMA</sequence>
<dbReference type="HAMAP" id="MF_00955">
    <property type="entry name" value="GDP_Man_dehydratase"/>
    <property type="match status" value="1"/>
</dbReference>
<comment type="cofactor">
    <cofactor evidence="1">
        <name>NADP(+)</name>
        <dbReference type="ChEBI" id="CHEBI:58349"/>
    </cofactor>
</comment>
<dbReference type="OrthoDB" id="10253554at2759"/>
<feature type="domain" description="NAD(P)-binding" evidence="7">
    <location>
        <begin position="24"/>
        <end position="357"/>
    </location>
</feature>
<evidence type="ECO:0000256" key="4">
    <source>
        <dbReference type="ARBA" id="ARBA00011989"/>
    </source>
</evidence>
<dbReference type="Gene3D" id="3.40.50.720">
    <property type="entry name" value="NAD(P)-binding Rossmann-like Domain"/>
    <property type="match status" value="1"/>
</dbReference>
<dbReference type="InParanoid" id="A0A7R8ULB2"/>
<dbReference type="GO" id="GO:0008446">
    <property type="term" value="F:GDP-mannose 4,6-dehydratase activity"/>
    <property type="evidence" value="ECO:0007669"/>
    <property type="project" value="UniProtKB-EC"/>
</dbReference>
<dbReference type="FunFam" id="3.40.50.720:FF:000924">
    <property type="entry name" value="GDP-mannose 4,6 dehydratase"/>
    <property type="match status" value="1"/>
</dbReference>
<keyword evidence="9" id="KW-1185">Reference proteome</keyword>
<dbReference type="Proteomes" id="UP000594454">
    <property type="component" value="Chromosome 2"/>
</dbReference>
<dbReference type="AlphaFoldDB" id="A0A7R8ULB2"/>
<accession>A0A7R8ULB2</accession>
<dbReference type="SUPFAM" id="SSF51735">
    <property type="entry name" value="NAD(P)-binding Rossmann-fold domains"/>
    <property type="match status" value="1"/>
</dbReference>
<dbReference type="EMBL" id="LR899010">
    <property type="protein sequence ID" value="CAD7082955.1"/>
    <property type="molecule type" value="Genomic_DNA"/>
</dbReference>
<name>A0A7R8ULB2_HERIL</name>
<reference evidence="8 9" key="1">
    <citation type="submission" date="2020-11" db="EMBL/GenBank/DDBJ databases">
        <authorList>
            <person name="Wallbank WR R."/>
            <person name="Pardo Diaz C."/>
            <person name="Kozak K."/>
            <person name="Martin S."/>
            <person name="Jiggins C."/>
            <person name="Moest M."/>
            <person name="Warren A I."/>
            <person name="Generalovic N T."/>
            <person name="Byers J.R.P. K."/>
            <person name="Montejo-Kovacevich G."/>
            <person name="Yen C E."/>
        </authorList>
    </citation>
    <scope>NUCLEOTIDE SEQUENCE [LARGE SCALE GENOMIC DNA]</scope>
</reference>
<dbReference type="NCBIfam" id="TIGR01472">
    <property type="entry name" value="gmd"/>
    <property type="match status" value="1"/>
</dbReference>
<evidence type="ECO:0000313" key="9">
    <source>
        <dbReference type="Proteomes" id="UP000594454"/>
    </source>
</evidence>
<comment type="pathway">
    <text evidence="2">Nucleotide-sugar biosynthesis; GDP-L-fucose biosynthesis via de novo pathway; GDP-L-fucose from GDP-alpha-D-mannose: step 1/2.</text>
</comment>
<comment type="similarity">
    <text evidence="3">Belongs to the NAD(P)-dependent epimerase/dehydratase family. GDP-mannose 4,6-dehydratase subfamily.</text>
</comment>
<dbReference type="UniPathway" id="UPA00128">
    <property type="reaction ID" value="UER00190"/>
</dbReference>
<protein>
    <recommendedName>
        <fullName evidence="4">GDP-mannose 4,6-dehydratase</fullName>
        <ecNumber evidence="4">4.2.1.47</ecNumber>
    </recommendedName>
    <alternativeName>
        <fullName evidence="6">GDP-D-mannose dehydratase</fullName>
    </alternativeName>
</protein>
<evidence type="ECO:0000256" key="5">
    <source>
        <dbReference type="ARBA" id="ARBA00023239"/>
    </source>
</evidence>
<keyword evidence="5" id="KW-0456">Lyase</keyword>